<evidence type="ECO:0000256" key="10">
    <source>
        <dbReference type="SAM" id="SignalP"/>
    </source>
</evidence>
<keyword evidence="14" id="KW-1185">Reference proteome</keyword>
<dbReference type="STRING" id="6412.T1EF97"/>
<comment type="subcellular location">
    <subcellularLocation>
        <location evidence="1">Secreted</location>
    </subcellularLocation>
</comment>
<dbReference type="KEGG" id="hro:HELRODRAFT_111242"/>
<dbReference type="InParanoid" id="T1EF97"/>
<dbReference type="InterPro" id="IPR001839">
    <property type="entry name" value="TGF-b_C"/>
</dbReference>
<dbReference type="Gene3D" id="2.10.90.10">
    <property type="entry name" value="Cystine-knot cytokines"/>
    <property type="match status" value="1"/>
</dbReference>
<feature type="region of interest" description="Disordered" evidence="9">
    <location>
        <begin position="425"/>
        <end position="466"/>
    </location>
</feature>
<feature type="signal peptide" evidence="10">
    <location>
        <begin position="1"/>
        <end position="21"/>
    </location>
</feature>
<dbReference type="SMART" id="SM00204">
    <property type="entry name" value="TGFB"/>
    <property type="match status" value="1"/>
</dbReference>
<keyword evidence="3" id="KW-0964">Secreted</keyword>
<dbReference type="FunCoup" id="T1EF97">
    <property type="interactions" value="39"/>
</dbReference>
<organism evidence="13 14">
    <name type="scientific">Helobdella robusta</name>
    <name type="common">Californian leech</name>
    <dbReference type="NCBI Taxonomy" id="6412"/>
    <lineage>
        <taxon>Eukaryota</taxon>
        <taxon>Metazoa</taxon>
        <taxon>Spiralia</taxon>
        <taxon>Lophotrochozoa</taxon>
        <taxon>Annelida</taxon>
        <taxon>Clitellata</taxon>
        <taxon>Hirudinea</taxon>
        <taxon>Rhynchobdellida</taxon>
        <taxon>Glossiphoniidae</taxon>
        <taxon>Helobdella</taxon>
    </lineage>
</organism>
<gene>
    <name evidence="13" type="primary">20195249</name>
    <name evidence="12" type="ORF">HELRODRAFT_111242</name>
</gene>
<evidence type="ECO:0000256" key="4">
    <source>
        <dbReference type="ARBA" id="ARBA00022729"/>
    </source>
</evidence>
<keyword evidence="4 10" id="KW-0732">Signal</keyword>
<dbReference type="InterPro" id="IPR029034">
    <property type="entry name" value="Cystine-knot_cytokine"/>
</dbReference>
<dbReference type="Gene3D" id="2.60.120.970">
    <property type="match status" value="1"/>
</dbReference>
<feature type="domain" description="TGF-beta family profile" evidence="11">
    <location>
        <begin position="577"/>
        <end position="694"/>
    </location>
</feature>
<dbReference type="PROSITE" id="PS51362">
    <property type="entry name" value="TGF_BETA_2"/>
    <property type="match status" value="1"/>
</dbReference>
<evidence type="ECO:0000256" key="8">
    <source>
        <dbReference type="RuleBase" id="RU000354"/>
    </source>
</evidence>
<dbReference type="InterPro" id="IPR017948">
    <property type="entry name" value="TGFb_CS"/>
</dbReference>
<evidence type="ECO:0000313" key="12">
    <source>
        <dbReference type="EMBL" id="ESO05263.1"/>
    </source>
</evidence>
<dbReference type="GO" id="GO:0007178">
    <property type="term" value="P:cell surface receptor protein serine/threonine kinase signaling pathway"/>
    <property type="evidence" value="ECO:0000318"/>
    <property type="project" value="GO_Central"/>
</dbReference>
<dbReference type="OrthoDB" id="5948587at2759"/>
<feature type="compositionally biased region" description="Basic and acidic residues" evidence="9">
    <location>
        <begin position="230"/>
        <end position="239"/>
    </location>
</feature>
<dbReference type="GeneID" id="20195249"/>
<dbReference type="PANTHER" id="PTHR11848">
    <property type="entry name" value="TGF-BETA FAMILY"/>
    <property type="match status" value="1"/>
</dbReference>
<dbReference type="OMA" id="PRMFISH"/>
<dbReference type="PROSITE" id="PS00250">
    <property type="entry name" value="TGF_BETA_1"/>
    <property type="match status" value="1"/>
</dbReference>
<dbReference type="GO" id="GO:0005615">
    <property type="term" value="C:extracellular space"/>
    <property type="evidence" value="ECO:0000318"/>
    <property type="project" value="GO_Central"/>
</dbReference>
<keyword evidence="5 8" id="KW-0339">Growth factor</keyword>
<dbReference type="EMBL" id="AMQM01003906">
    <property type="status" value="NOT_ANNOTATED_CDS"/>
    <property type="molecule type" value="Genomic_DNA"/>
</dbReference>
<dbReference type="PANTHER" id="PTHR11848:SF309">
    <property type="entry name" value="INHIBIN BETA CHAIN"/>
    <property type="match status" value="1"/>
</dbReference>
<name>T1EF97_HELRO</name>
<dbReference type="RefSeq" id="XP_009016578.1">
    <property type="nucleotide sequence ID" value="XM_009018330.1"/>
</dbReference>
<reference evidence="14" key="1">
    <citation type="submission" date="2012-12" db="EMBL/GenBank/DDBJ databases">
        <authorList>
            <person name="Hellsten U."/>
            <person name="Grimwood J."/>
            <person name="Chapman J.A."/>
            <person name="Shapiro H."/>
            <person name="Aerts A."/>
            <person name="Otillar R.P."/>
            <person name="Terry A.Y."/>
            <person name="Boore J.L."/>
            <person name="Simakov O."/>
            <person name="Marletaz F."/>
            <person name="Cho S.-J."/>
            <person name="Edsinger-Gonzales E."/>
            <person name="Havlak P."/>
            <person name="Kuo D.-H."/>
            <person name="Larsson T."/>
            <person name="Lv J."/>
            <person name="Arendt D."/>
            <person name="Savage R."/>
            <person name="Osoegawa K."/>
            <person name="de Jong P."/>
            <person name="Lindberg D.R."/>
            <person name="Seaver E.C."/>
            <person name="Weisblat D.A."/>
            <person name="Putnam N.H."/>
            <person name="Grigoriev I.V."/>
            <person name="Rokhsar D.S."/>
        </authorList>
    </citation>
    <scope>NUCLEOTIDE SEQUENCE</scope>
</reference>
<dbReference type="CTD" id="20195249"/>
<evidence type="ECO:0000256" key="7">
    <source>
        <dbReference type="ARBA" id="ARBA00023180"/>
    </source>
</evidence>
<protein>
    <recommendedName>
        <fullName evidence="11">TGF-beta family profile domain-containing protein</fullName>
    </recommendedName>
</protein>
<evidence type="ECO:0000313" key="13">
    <source>
        <dbReference type="EnsemblMetazoa" id="HelroP111242"/>
    </source>
</evidence>
<feature type="compositionally biased region" description="Polar residues" evidence="9">
    <location>
        <begin position="186"/>
        <end position="206"/>
    </location>
</feature>
<dbReference type="GO" id="GO:0005125">
    <property type="term" value="F:cytokine activity"/>
    <property type="evidence" value="ECO:0000318"/>
    <property type="project" value="GO_Central"/>
</dbReference>
<dbReference type="CDD" id="cd13751">
    <property type="entry name" value="TGF_beta_GDF8_like"/>
    <property type="match status" value="1"/>
</dbReference>
<feature type="region of interest" description="Disordered" evidence="9">
    <location>
        <begin position="153"/>
        <end position="268"/>
    </location>
</feature>
<evidence type="ECO:0000256" key="2">
    <source>
        <dbReference type="ARBA" id="ARBA00006656"/>
    </source>
</evidence>
<evidence type="ECO:0000259" key="11">
    <source>
        <dbReference type="PROSITE" id="PS51362"/>
    </source>
</evidence>
<sequence>MFRKYFAVAVIIMFLIERCDSDISNKYFLRNKPFHDNNNTFNKHTSTASVDNDDDDHQLFEENSEENSRKERSLSLLSLSPLSSLSSSSFLPSETSSPVISLPSSLLSKNFSSNISTSSPIYNSNVGDVAVSTGAVHIVTNDAAAETTTKFSFDDTKSYNNNNTNDRLSVNKESNESSSTDKKDTQQLQRIMQETFNEHSQPINKTKSPENIYPKKTQHKKTSTNFADNIYEKNHESLKKSNRKKRNTAVGRKVIDGASTNDDGPLGPIWTGGRPETFCTRCDYKELLYLTRIEYIKEDILRKLKLVAPPRVNITRNVTEFWRSKKPSITHDSYFENYQNDELKSKDETDDDYDDADDFDSFSEETSTDRIYKFCQAEENQTTASTNSFKCSIDLQDNLENYKIKSATMGVYILKINNSFHHERHHRHHGNHSSHKHHDTNHHHHCLEHNRSPSHHNGHRQRRQAAHLNKTHKEFIHLKDLLSDEAIPQEFEIEKHEINMDDKECMWFEFDLKKQINKWIDDSNSNFGLKIDLSGTNSLIHRLVTPSSEGKIDESHRPYINIELGKKPKSGHSLSTRHRRDISQSDNDCNEFSIGKKCCRFPLEINFENYSWNFIIHPRMFISHYCNGQCTLGNRLDNPATHITNQVLIGMTDVNTQCCTPVKTSAIRLVYFDDSSNIRNDYITGAKVDDCSCA</sequence>
<comment type="similarity">
    <text evidence="2 8">Belongs to the TGF-beta family.</text>
</comment>
<accession>T1EF97</accession>
<evidence type="ECO:0000256" key="9">
    <source>
        <dbReference type="SAM" id="MobiDB-lite"/>
    </source>
</evidence>
<proteinExistence type="inferred from homology"/>
<evidence type="ECO:0000256" key="3">
    <source>
        <dbReference type="ARBA" id="ARBA00022525"/>
    </source>
</evidence>
<evidence type="ECO:0000256" key="1">
    <source>
        <dbReference type="ARBA" id="ARBA00004613"/>
    </source>
</evidence>
<feature type="compositionally biased region" description="Polar residues" evidence="9">
    <location>
        <begin position="158"/>
        <end position="168"/>
    </location>
</feature>
<keyword evidence="7" id="KW-0325">Glycoprotein</keyword>
<feature type="compositionally biased region" description="Basic residues" evidence="9">
    <location>
        <begin position="425"/>
        <end position="465"/>
    </location>
</feature>
<reference evidence="13" key="3">
    <citation type="submission" date="2015-06" db="UniProtKB">
        <authorList>
            <consortium name="EnsemblMetazoa"/>
        </authorList>
    </citation>
    <scope>IDENTIFICATION</scope>
</reference>
<feature type="compositionally biased region" description="Basic and acidic residues" evidence="9">
    <location>
        <begin position="169"/>
        <end position="185"/>
    </location>
</feature>
<dbReference type="InterPro" id="IPR015615">
    <property type="entry name" value="TGF-beta-rel"/>
</dbReference>
<dbReference type="HOGENOM" id="CLU_397048_0_0_1"/>
<dbReference type="EMBL" id="KB096365">
    <property type="protein sequence ID" value="ESO05263.1"/>
    <property type="molecule type" value="Genomic_DNA"/>
</dbReference>
<feature type="chain" id="PRO_5010979829" description="TGF-beta family profile domain-containing protein" evidence="10">
    <location>
        <begin position="22"/>
        <end position="694"/>
    </location>
</feature>
<dbReference type="EnsemblMetazoa" id="HelroT111242">
    <property type="protein sequence ID" value="HelroP111242"/>
    <property type="gene ID" value="HelroG111242"/>
</dbReference>
<dbReference type="Proteomes" id="UP000015101">
    <property type="component" value="Unassembled WGS sequence"/>
</dbReference>
<dbReference type="GO" id="GO:0008083">
    <property type="term" value="F:growth factor activity"/>
    <property type="evidence" value="ECO:0007669"/>
    <property type="project" value="UniProtKB-KW"/>
</dbReference>
<evidence type="ECO:0000256" key="5">
    <source>
        <dbReference type="ARBA" id="ARBA00023030"/>
    </source>
</evidence>
<dbReference type="FunFam" id="2.10.90.10:FF:000012">
    <property type="entry name" value="Growth/differentiation factor 9 (Predicted)"/>
    <property type="match status" value="1"/>
</dbReference>
<evidence type="ECO:0000256" key="6">
    <source>
        <dbReference type="ARBA" id="ARBA00023157"/>
    </source>
</evidence>
<dbReference type="AlphaFoldDB" id="T1EF97"/>
<dbReference type="Pfam" id="PF00019">
    <property type="entry name" value="TGF_beta"/>
    <property type="match status" value="1"/>
</dbReference>
<reference evidence="12 14" key="2">
    <citation type="journal article" date="2013" name="Nature">
        <title>Insights into bilaterian evolution from three spiralian genomes.</title>
        <authorList>
            <person name="Simakov O."/>
            <person name="Marletaz F."/>
            <person name="Cho S.J."/>
            <person name="Edsinger-Gonzales E."/>
            <person name="Havlak P."/>
            <person name="Hellsten U."/>
            <person name="Kuo D.H."/>
            <person name="Larsson T."/>
            <person name="Lv J."/>
            <person name="Arendt D."/>
            <person name="Savage R."/>
            <person name="Osoegawa K."/>
            <person name="de Jong P."/>
            <person name="Grimwood J."/>
            <person name="Chapman J.A."/>
            <person name="Shapiro H."/>
            <person name="Aerts A."/>
            <person name="Otillar R.P."/>
            <person name="Terry A.Y."/>
            <person name="Boore J.L."/>
            <person name="Grigoriev I.V."/>
            <person name="Lindberg D.R."/>
            <person name="Seaver E.C."/>
            <person name="Weisblat D.A."/>
            <person name="Putnam N.H."/>
            <person name="Rokhsar D.S."/>
        </authorList>
    </citation>
    <scope>NUCLEOTIDE SEQUENCE</scope>
</reference>
<evidence type="ECO:0000313" key="14">
    <source>
        <dbReference type="Proteomes" id="UP000015101"/>
    </source>
</evidence>
<keyword evidence="6" id="KW-1015">Disulfide bond</keyword>
<dbReference type="eggNOG" id="KOG3900">
    <property type="taxonomic scope" value="Eukaryota"/>
</dbReference>
<dbReference type="SUPFAM" id="SSF57501">
    <property type="entry name" value="Cystine-knot cytokines"/>
    <property type="match status" value="1"/>
</dbReference>